<comment type="similarity">
    <text evidence="5">Belongs to the flavokinase family.</text>
</comment>
<accession>A0AAN6RVJ4</accession>
<dbReference type="Gene3D" id="2.40.30.30">
    <property type="entry name" value="Riboflavin kinase-like"/>
    <property type="match status" value="1"/>
</dbReference>
<evidence type="ECO:0000256" key="19">
    <source>
        <dbReference type="ARBA" id="ARBA00047880"/>
    </source>
</evidence>
<dbReference type="SUPFAM" id="SSF51735">
    <property type="entry name" value="NAD(P)-binding Rossmann-fold domains"/>
    <property type="match status" value="1"/>
</dbReference>
<comment type="subcellular location">
    <subcellularLocation>
        <location evidence="2">Mitochondrion outer membrane</location>
        <topology evidence="2">Peripheral membrane protein</topology>
    </subcellularLocation>
</comment>
<name>A0AAN6RVJ4_9PEZI</name>
<proteinExistence type="inferred from homology"/>
<dbReference type="PANTHER" id="PTHR22749">
    <property type="entry name" value="RIBOFLAVIN KINASE/FMN ADENYLYLTRANSFERASE"/>
    <property type="match status" value="1"/>
</dbReference>
<comment type="catalytic activity">
    <reaction evidence="19">
        <text>riboflavin + ATP = FMN + ADP + H(+)</text>
        <dbReference type="Rhea" id="RHEA:14357"/>
        <dbReference type="ChEBI" id="CHEBI:15378"/>
        <dbReference type="ChEBI" id="CHEBI:30616"/>
        <dbReference type="ChEBI" id="CHEBI:57986"/>
        <dbReference type="ChEBI" id="CHEBI:58210"/>
        <dbReference type="ChEBI" id="CHEBI:456216"/>
        <dbReference type="EC" id="2.7.1.26"/>
    </reaction>
</comment>
<dbReference type="FunFam" id="3.40.50.720:FF:000366">
    <property type="entry name" value="Protein FMP52, mitochondrial"/>
    <property type="match status" value="1"/>
</dbReference>
<dbReference type="GO" id="GO:0008531">
    <property type="term" value="F:riboflavin kinase activity"/>
    <property type="evidence" value="ECO:0007669"/>
    <property type="project" value="UniProtKB-EC"/>
</dbReference>
<dbReference type="Pfam" id="PF01370">
    <property type="entry name" value="Epimerase"/>
    <property type="match status" value="1"/>
</dbReference>
<dbReference type="Proteomes" id="UP001303889">
    <property type="component" value="Unassembled WGS sequence"/>
</dbReference>
<evidence type="ECO:0000256" key="1">
    <source>
        <dbReference type="ARBA" id="ARBA00003572"/>
    </source>
</evidence>
<evidence type="ECO:0000313" key="22">
    <source>
        <dbReference type="Proteomes" id="UP001303889"/>
    </source>
</evidence>
<comment type="pathway">
    <text evidence="3">Cofactor biosynthesis; FMN biosynthesis; FMN from riboflavin (ATP route): step 1/1.</text>
</comment>
<evidence type="ECO:0000256" key="16">
    <source>
        <dbReference type="ARBA" id="ARBA00023128"/>
    </source>
</evidence>
<keyword evidence="13" id="KW-1000">Mitochondrion outer membrane</keyword>
<evidence type="ECO:0000256" key="4">
    <source>
        <dbReference type="ARBA" id="ARBA00006617"/>
    </source>
</evidence>
<comment type="caution">
    <text evidence="21">The sequence shown here is derived from an EMBL/GenBank/DDBJ whole genome shotgun (WGS) entry which is preliminary data.</text>
</comment>
<reference evidence="21" key="1">
    <citation type="journal article" date="2023" name="Mol. Phylogenet. Evol.">
        <title>Genome-scale phylogeny and comparative genomics of the fungal order Sordariales.</title>
        <authorList>
            <person name="Hensen N."/>
            <person name="Bonometti L."/>
            <person name="Westerberg I."/>
            <person name="Brannstrom I.O."/>
            <person name="Guillou S."/>
            <person name="Cros-Aarteil S."/>
            <person name="Calhoun S."/>
            <person name="Haridas S."/>
            <person name="Kuo A."/>
            <person name="Mondo S."/>
            <person name="Pangilinan J."/>
            <person name="Riley R."/>
            <person name="LaButti K."/>
            <person name="Andreopoulos B."/>
            <person name="Lipzen A."/>
            <person name="Chen C."/>
            <person name="Yan M."/>
            <person name="Daum C."/>
            <person name="Ng V."/>
            <person name="Clum A."/>
            <person name="Steindorff A."/>
            <person name="Ohm R.A."/>
            <person name="Martin F."/>
            <person name="Silar P."/>
            <person name="Natvig D.O."/>
            <person name="Lalanne C."/>
            <person name="Gautier V."/>
            <person name="Ament-Velasquez S.L."/>
            <person name="Kruys A."/>
            <person name="Hutchinson M.I."/>
            <person name="Powell A.J."/>
            <person name="Barry K."/>
            <person name="Miller A.N."/>
            <person name="Grigoriev I.V."/>
            <person name="Debuchy R."/>
            <person name="Gladieux P."/>
            <person name="Hiltunen Thoren M."/>
            <person name="Johannesson H."/>
        </authorList>
    </citation>
    <scope>NUCLEOTIDE SEQUENCE</scope>
    <source>
        <strain evidence="21">CBS 103.79</strain>
    </source>
</reference>
<dbReference type="InterPro" id="IPR001509">
    <property type="entry name" value="Epimerase_deHydtase"/>
</dbReference>
<evidence type="ECO:0000256" key="5">
    <source>
        <dbReference type="ARBA" id="ARBA00010108"/>
    </source>
</evidence>
<dbReference type="Pfam" id="PF01687">
    <property type="entry name" value="Flavokinase"/>
    <property type="match status" value="1"/>
</dbReference>
<dbReference type="SUPFAM" id="SSF82114">
    <property type="entry name" value="Riboflavin kinase-like"/>
    <property type="match status" value="1"/>
</dbReference>
<dbReference type="AlphaFoldDB" id="A0AAN6RVJ4"/>
<keyword evidence="22" id="KW-1185">Reference proteome</keyword>
<dbReference type="GO" id="GO:0005741">
    <property type="term" value="C:mitochondrial outer membrane"/>
    <property type="evidence" value="ECO:0007669"/>
    <property type="project" value="UniProtKB-SubCell"/>
</dbReference>
<gene>
    <name evidence="21" type="ORF">C8A05DRAFT_41953</name>
</gene>
<protein>
    <recommendedName>
        <fullName evidence="7">Riboflavin kinase</fullName>
        <ecNumber evidence="6">2.7.1.26</ecNumber>
    </recommendedName>
    <alternativeName>
        <fullName evidence="18">Flavin mononucleotide kinase 1</fullName>
    </alternativeName>
</protein>
<keyword evidence="14" id="KW-0067">ATP-binding</keyword>
<keyword evidence="12" id="KW-0418">Kinase</keyword>
<dbReference type="SMART" id="SM00904">
    <property type="entry name" value="Flavokinase"/>
    <property type="match status" value="1"/>
</dbReference>
<evidence type="ECO:0000256" key="18">
    <source>
        <dbReference type="ARBA" id="ARBA00029960"/>
    </source>
</evidence>
<keyword evidence="17" id="KW-0472">Membrane</keyword>
<dbReference type="InterPro" id="IPR015865">
    <property type="entry name" value="Riboflavin_kinase_bac/euk"/>
</dbReference>
<dbReference type="EMBL" id="MU855373">
    <property type="protein sequence ID" value="KAK3905042.1"/>
    <property type="molecule type" value="Genomic_DNA"/>
</dbReference>
<dbReference type="GO" id="GO:0009231">
    <property type="term" value="P:riboflavin biosynthetic process"/>
    <property type="evidence" value="ECO:0007669"/>
    <property type="project" value="InterPro"/>
</dbReference>
<keyword evidence="9" id="KW-0288">FMN</keyword>
<evidence type="ECO:0000256" key="12">
    <source>
        <dbReference type="ARBA" id="ARBA00022777"/>
    </source>
</evidence>
<evidence type="ECO:0000256" key="11">
    <source>
        <dbReference type="ARBA" id="ARBA00022741"/>
    </source>
</evidence>
<sequence>MTSNLVIGSTGLVGSYILSTLLADSSISAVHTISRRAPKATGPTLQATVEADSTQWAARLSAISPVPSTVFSALGTTRAQAGGIANQWKIDHDLNVELARAAKEAGVRNFVFVSSAGTRGMFSNAAPYSQMKRGVEDTVEGLGFETAIILRPGLILGDREVAHQGGPLMTGFAKGVGRLFGIGIQDKFAQEAEVIGRAAVHAAKIAAEGKAPGKYWVLEQSDIYTPSKPTLITTKMASPSPNRPLLIGTPSGPSAPYPFRMSGQVISGFGRGSKELGIPTANLPVSDALTPWISSAESGVYFGWAALHLPASHPDFVEGKQNGFAVFPMVMSIGYNPFYKNTVRSAEVHVLHKFGADFYGVEMRLLIVGFIRKELDYSGLEALVADINMDCEVARRSLAREGWAPKGVEVEVDVPGEGVRVLKEGELEGEWLVRPLEEEVKGEGN</sequence>
<dbReference type="InterPro" id="IPR036291">
    <property type="entry name" value="NAD(P)-bd_dom_sf"/>
</dbReference>
<evidence type="ECO:0000256" key="14">
    <source>
        <dbReference type="ARBA" id="ARBA00022840"/>
    </source>
</evidence>
<evidence type="ECO:0000256" key="2">
    <source>
        <dbReference type="ARBA" id="ARBA00004450"/>
    </source>
</evidence>
<evidence type="ECO:0000256" key="3">
    <source>
        <dbReference type="ARBA" id="ARBA00005201"/>
    </source>
</evidence>
<evidence type="ECO:0000256" key="15">
    <source>
        <dbReference type="ARBA" id="ARBA00022946"/>
    </source>
</evidence>
<comment type="function">
    <text evidence="1">Catalyzes the phosphorylation of riboflavin (vitamin B2) to form flavin mononucleotide (FMN) coenzyme.</text>
</comment>
<dbReference type="GO" id="GO:0005524">
    <property type="term" value="F:ATP binding"/>
    <property type="evidence" value="ECO:0007669"/>
    <property type="project" value="UniProtKB-KW"/>
</dbReference>
<evidence type="ECO:0000256" key="8">
    <source>
        <dbReference type="ARBA" id="ARBA00022630"/>
    </source>
</evidence>
<keyword evidence="11" id="KW-0547">Nucleotide-binding</keyword>
<evidence type="ECO:0000259" key="20">
    <source>
        <dbReference type="SMART" id="SM00904"/>
    </source>
</evidence>
<dbReference type="InterPro" id="IPR023465">
    <property type="entry name" value="Riboflavin_kinase_dom_sf"/>
</dbReference>
<evidence type="ECO:0000256" key="7">
    <source>
        <dbReference type="ARBA" id="ARBA00017394"/>
    </source>
</evidence>
<dbReference type="GO" id="GO:0009398">
    <property type="term" value="P:FMN biosynthetic process"/>
    <property type="evidence" value="ECO:0007669"/>
    <property type="project" value="TreeGrafter"/>
</dbReference>
<dbReference type="InterPro" id="IPR023468">
    <property type="entry name" value="Riboflavin_kinase"/>
</dbReference>
<evidence type="ECO:0000256" key="10">
    <source>
        <dbReference type="ARBA" id="ARBA00022679"/>
    </source>
</evidence>
<feature type="domain" description="Riboflavin kinase" evidence="20">
    <location>
        <begin position="254"/>
        <end position="399"/>
    </location>
</feature>
<dbReference type="EC" id="2.7.1.26" evidence="6"/>
<reference evidence="21" key="2">
    <citation type="submission" date="2023-05" db="EMBL/GenBank/DDBJ databases">
        <authorList>
            <consortium name="Lawrence Berkeley National Laboratory"/>
            <person name="Steindorff A."/>
            <person name="Hensen N."/>
            <person name="Bonometti L."/>
            <person name="Westerberg I."/>
            <person name="Brannstrom I.O."/>
            <person name="Guillou S."/>
            <person name="Cros-Aarteil S."/>
            <person name="Calhoun S."/>
            <person name="Haridas S."/>
            <person name="Kuo A."/>
            <person name="Mondo S."/>
            <person name="Pangilinan J."/>
            <person name="Riley R."/>
            <person name="Labutti K."/>
            <person name="Andreopoulos B."/>
            <person name="Lipzen A."/>
            <person name="Chen C."/>
            <person name="Yanf M."/>
            <person name="Daum C."/>
            <person name="Ng V."/>
            <person name="Clum A."/>
            <person name="Ohm R."/>
            <person name="Martin F."/>
            <person name="Silar P."/>
            <person name="Natvig D."/>
            <person name="Lalanne C."/>
            <person name="Gautier V."/>
            <person name="Ament-Velasquez S.L."/>
            <person name="Kruys A."/>
            <person name="Hutchinson M.I."/>
            <person name="Powell A.J."/>
            <person name="Barry K."/>
            <person name="Miller A.N."/>
            <person name="Grigoriev I.V."/>
            <person name="Debuchy R."/>
            <person name="Gladieux P."/>
            <person name="Thoren M.H."/>
            <person name="Johannesson H."/>
        </authorList>
    </citation>
    <scope>NUCLEOTIDE SEQUENCE</scope>
    <source>
        <strain evidence="21">CBS 103.79</strain>
    </source>
</reference>
<evidence type="ECO:0000313" key="21">
    <source>
        <dbReference type="EMBL" id="KAK3905042.1"/>
    </source>
</evidence>
<evidence type="ECO:0000256" key="17">
    <source>
        <dbReference type="ARBA" id="ARBA00023136"/>
    </source>
</evidence>
<keyword evidence="8" id="KW-0285">Flavoprotein</keyword>
<keyword evidence="15" id="KW-0809">Transit peptide</keyword>
<comment type="similarity">
    <text evidence="4">Belongs to the FMP52 family.</text>
</comment>
<dbReference type="Gene3D" id="3.40.50.720">
    <property type="entry name" value="NAD(P)-binding Rossmann-like Domain"/>
    <property type="match status" value="1"/>
</dbReference>
<keyword evidence="16" id="KW-0496">Mitochondrion</keyword>
<keyword evidence="10" id="KW-0808">Transferase</keyword>
<dbReference type="PANTHER" id="PTHR22749:SF6">
    <property type="entry name" value="RIBOFLAVIN KINASE"/>
    <property type="match status" value="1"/>
</dbReference>
<evidence type="ECO:0000256" key="13">
    <source>
        <dbReference type="ARBA" id="ARBA00022787"/>
    </source>
</evidence>
<organism evidence="21 22">
    <name type="scientific">Staphylotrichum tortipilum</name>
    <dbReference type="NCBI Taxonomy" id="2831512"/>
    <lineage>
        <taxon>Eukaryota</taxon>
        <taxon>Fungi</taxon>
        <taxon>Dikarya</taxon>
        <taxon>Ascomycota</taxon>
        <taxon>Pezizomycotina</taxon>
        <taxon>Sordariomycetes</taxon>
        <taxon>Sordariomycetidae</taxon>
        <taxon>Sordariales</taxon>
        <taxon>Chaetomiaceae</taxon>
        <taxon>Staphylotrichum</taxon>
    </lineage>
</organism>
<evidence type="ECO:0000256" key="9">
    <source>
        <dbReference type="ARBA" id="ARBA00022643"/>
    </source>
</evidence>
<evidence type="ECO:0000256" key="6">
    <source>
        <dbReference type="ARBA" id="ARBA00012105"/>
    </source>
</evidence>